<accession>A0AAD7HE71</accession>
<dbReference type="AlphaFoldDB" id="A0AAD7HE71"/>
<evidence type="ECO:0000256" key="1">
    <source>
        <dbReference type="SAM" id="MobiDB-lite"/>
    </source>
</evidence>
<feature type="compositionally biased region" description="Basic and acidic residues" evidence="1">
    <location>
        <begin position="111"/>
        <end position="123"/>
    </location>
</feature>
<feature type="region of interest" description="Disordered" evidence="1">
    <location>
        <begin position="100"/>
        <end position="123"/>
    </location>
</feature>
<gene>
    <name evidence="2" type="ORF">B0H16DRAFT_422229</name>
</gene>
<evidence type="ECO:0000313" key="2">
    <source>
        <dbReference type="EMBL" id="KAJ7718521.1"/>
    </source>
</evidence>
<organism evidence="2 3">
    <name type="scientific">Mycena metata</name>
    <dbReference type="NCBI Taxonomy" id="1033252"/>
    <lineage>
        <taxon>Eukaryota</taxon>
        <taxon>Fungi</taxon>
        <taxon>Dikarya</taxon>
        <taxon>Basidiomycota</taxon>
        <taxon>Agaricomycotina</taxon>
        <taxon>Agaricomycetes</taxon>
        <taxon>Agaricomycetidae</taxon>
        <taxon>Agaricales</taxon>
        <taxon>Marasmiineae</taxon>
        <taxon>Mycenaceae</taxon>
        <taxon>Mycena</taxon>
    </lineage>
</organism>
<reference evidence="2" key="1">
    <citation type="submission" date="2023-03" db="EMBL/GenBank/DDBJ databases">
        <title>Massive genome expansion in bonnet fungi (Mycena s.s.) driven by repeated elements and novel gene families across ecological guilds.</title>
        <authorList>
            <consortium name="Lawrence Berkeley National Laboratory"/>
            <person name="Harder C.B."/>
            <person name="Miyauchi S."/>
            <person name="Viragh M."/>
            <person name="Kuo A."/>
            <person name="Thoen E."/>
            <person name="Andreopoulos B."/>
            <person name="Lu D."/>
            <person name="Skrede I."/>
            <person name="Drula E."/>
            <person name="Henrissat B."/>
            <person name="Morin E."/>
            <person name="Kohler A."/>
            <person name="Barry K."/>
            <person name="LaButti K."/>
            <person name="Morin E."/>
            <person name="Salamov A."/>
            <person name="Lipzen A."/>
            <person name="Mereny Z."/>
            <person name="Hegedus B."/>
            <person name="Baldrian P."/>
            <person name="Stursova M."/>
            <person name="Weitz H."/>
            <person name="Taylor A."/>
            <person name="Grigoriev I.V."/>
            <person name="Nagy L.G."/>
            <person name="Martin F."/>
            <person name="Kauserud H."/>
        </authorList>
    </citation>
    <scope>NUCLEOTIDE SEQUENCE</scope>
    <source>
        <strain evidence="2">CBHHK182m</strain>
    </source>
</reference>
<sequence>MHHPLPTSVRFMKGSGGGRRGAAARPSFPHPSARTFLRSRTSLDRKRTASLSSPPTPAILMSSFAVYSTTHSHRDYKDMHGHGAVCEVEGRRCARRRCGRSNVGYAGGAPDEDRKTGISDRGDERECDLRIVAHPPALVHPSASSCEKKPAAEYHLLLICPRRAIDLTATAASSPPNASGGAETPLELRRPSCMWAPPTALAPSPRPPHDAPARRIVPCSPSSVPDSRAAAAVEYWQQYHPFPPSSPWAKSRCCCMKIVPPPLLSRVLGTSWMESVGWAMMMREGRCGLMRPDSEGGGSCPPMPVLLPHRSLATATASEHGRRDSWAEC</sequence>
<comment type="caution">
    <text evidence="2">The sequence shown here is derived from an EMBL/GenBank/DDBJ whole genome shotgun (WGS) entry which is preliminary data.</text>
</comment>
<proteinExistence type="predicted"/>
<evidence type="ECO:0000313" key="3">
    <source>
        <dbReference type="Proteomes" id="UP001215598"/>
    </source>
</evidence>
<dbReference type="Proteomes" id="UP001215598">
    <property type="component" value="Unassembled WGS sequence"/>
</dbReference>
<feature type="region of interest" description="Disordered" evidence="1">
    <location>
        <begin position="1"/>
        <end position="54"/>
    </location>
</feature>
<protein>
    <submittedName>
        <fullName evidence="2">Uncharacterized protein</fullName>
    </submittedName>
</protein>
<keyword evidence="3" id="KW-1185">Reference proteome</keyword>
<dbReference type="EMBL" id="JARKIB010000264">
    <property type="protein sequence ID" value="KAJ7718521.1"/>
    <property type="molecule type" value="Genomic_DNA"/>
</dbReference>
<name>A0AAD7HE71_9AGAR</name>